<reference evidence="1" key="1">
    <citation type="submission" date="2021-06" db="EMBL/GenBank/DDBJ databases">
        <authorList>
            <person name="Kallberg Y."/>
            <person name="Tangrot J."/>
            <person name="Rosling A."/>
        </authorList>
    </citation>
    <scope>NUCLEOTIDE SEQUENCE</scope>
    <source>
        <strain evidence="1">FL966</strain>
    </source>
</reference>
<evidence type="ECO:0000313" key="1">
    <source>
        <dbReference type="EMBL" id="CAG8680888.1"/>
    </source>
</evidence>
<name>A0A9N9EQ87_9GLOM</name>
<protein>
    <submittedName>
        <fullName evidence="1">15162_t:CDS:1</fullName>
    </submittedName>
</protein>
<proteinExistence type="predicted"/>
<accession>A0A9N9EQ87</accession>
<gene>
    <name evidence="1" type="ORF">CPELLU_LOCUS10782</name>
</gene>
<comment type="caution">
    <text evidence="1">The sequence shown here is derived from an EMBL/GenBank/DDBJ whole genome shotgun (WGS) entry which is preliminary data.</text>
</comment>
<dbReference type="Proteomes" id="UP000789759">
    <property type="component" value="Unassembled WGS sequence"/>
</dbReference>
<dbReference type="OrthoDB" id="2424110at2759"/>
<sequence length="475" mass="54309">MLPELSQPETYDELLPKLSPAMCKMCQSYIVQEKESKSDEWFSSLQYLHCNINDLLITNSFLDSASNYKHIFESLGWYTDVPISVKDKDSKIVTSTRNFAYINNGEPKPMLCLGITWIQKVQDKLASKIKKIKYLDALCSVSQKTKDILDSVKSKTYCFAIVMGGEEKNIQSKEQSFISNSRDIFKSKPKGSLLCRPFKDDSLSHKSLAKYFKSKTLPIITNNQNSESLIQDITNKQNLKSLIQDITNKQNLELLIQDIIIKETATKHALSHCIGHPAMSWLFAKLVIGKSSTGKTNILGNLVLGDKAKYIYKKKKSGSRYIQCDDLIVCRYHPNEPKWAFIRYMYGIIASNPRASYYENIRFSYISSEKISSVKSFSSERSTVIIFENLYVVTDASMVINSYLHKSEFIVFNLNRAEDDPLAIWLKFSIPLDLQKEIELCQKHKTKNALSTKPMNSEPEKSATYVFCFTKIKSL</sequence>
<dbReference type="EMBL" id="CAJVQA010009080">
    <property type="protein sequence ID" value="CAG8680888.1"/>
    <property type="molecule type" value="Genomic_DNA"/>
</dbReference>
<keyword evidence="2" id="KW-1185">Reference proteome</keyword>
<evidence type="ECO:0000313" key="2">
    <source>
        <dbReference type="Proteomes" id="UP000789759"/>
    </source>
</evidence>
<dbReference type="AlphaFoldDB" id="A0A9N9EQ87"/>
<organism evidence="1 2">
    <name type="scientific">Cetraspora pellucida</name>
    <dbReference type="NCBI Taxonomy" id="1433469"/>
    <lineage>
        <taxon>Eukaryota</taxon>
        <taxon>Fungi</taxon>
        <taxon>Fungi incertae sedis</taxon>
        <taxon>Mucoromycota</taxon>
        <taxon>Glomeromycotina</taxon>
        <taxon>Glomeromycetes</taxon>
        <taxon>Diversisporales</taxon>
        <taxon>Gigasporaceae</taxon>
        <taxon>Cetraspora</taxon>
    </lineage>
</organism>